<name>M7ZT30_TRIUA</name>
<accession>M7ZT30</accession>
<proteinExistence type="predicted"/>
<dbReference type="EMBL" id="KD169483">
    <property type="protein sequence ID" value="EMS55505.1"/>
    <property type="molecule type" value="Genomic_DNA"/>
</dbReference>
<organism evidence="1">
    <name type="scientific">Triticum urartu</name>
    <name type="common">Red wild einkorn</name>
    <name type="synonym">Crithodium urartu</name>
    <dbReference type="NCBI Taxonomy" id="4572"/>
    <lineage>
        <taxon>Eukaryota</taxon>
        <taxon>Viridiplantae</taxon>
        <taxon>Streptophyta</taxon>
        <taxon>Embryophyta</taxon>
        <taxon>Tracheophyta</taxon>
        <taxon>Spermatophyta</taxon>
        <taxon>Magnoliopsida</taxon>
        <taxon>Liliopsida</taxon>
        <taxon>Poales</taxon>
        <taxon>Poaceae</taxon>
        <taxon>BOP clade</taxon>
        <taxon>Pooideae</taxon>
        <taxon>Triticodae</taxon>
        <taxon>Triticeae</taxon>
        <taxon>Triticinae</taxon>
        <taxon>Triticum</taxon>
    </lineage>
</organism>
<protein>
    <submittedName>
        <fullName evidence="1">Uncharacterized protein</fullName>
    </submittedName>
</protein>
<gene>
    <name evidence="1" type="ORF">TRIUR3_23650</name>
</gene>
<dbReference type="AlphaFoldDB" id="M7ZT30"/>
<reference evidence="1" key="1">
    <citation type="journal article" date="2013" name="Nature">
        <title>Draft genome of the wheat A-genome progenitor Triticum urartu.</title>
        <authorList>
            <person name="Ling H.Q."/>
            <person name="Zhao S."/>
            <person name="Liu D."/>
            <person name="Wang J."/>
            <person name="Sun H."/>
            <person name="Zhang C."/>
            <person name="Fan H."/>
            <person name="Li D."/>
            <person name="Dong L."/>
            <person name="Tao Y."/>
            <person name="Gao C."/>
            <person name="Wu H."/>
            <person name="Li Y."/>
            <person name="Cui Y."/>
            <person name="Guo X."/>
            <person name="Zheng S."/>
            <person name="Wang B."/>
            <person name="Yu K."/>
            <person name="Liang Q."/>
            <person name="Yang W."/>
            <person name="Lou X."/>
            <person name="Chen J."/>
            <person name="Feng M."/>
            <person name="Jian J."/>
            <person name="Zhang X."/>
            <person name="Luo G."/>
            <person name="Jiang Y."/>
            <person name="Liu J."/>
            <person name="Wang Z."/>
            <person name="Sha Y."/>
            <person name="Zhang B."/>
            <person name="Wu H."/>
            <person name="Tang D."/>
            <person name="Shen Q."/>
            <person name="Xue P."/>
            <person name="Zou S."/>
            <person name="Wang X."/>
            <person name="Liu X."/>
            <person name="Wang F."/>
            <person name="Yang Y."/>
            <person name="An X."/>
            <person name="Dong Z."/>
            <person name="Zhang K."/>
            <person name="Zhang X."/>
            <person name="Luo M.C."/>
            <person name="Dvorak J."/>
            <person name="Tong Y."/>
            <person name="Wang J."/>
            <person name="Yang H."/>
            <person name="Li Z."/>
            <person name="Wang D."/>
            <person name="Zhang A."/>
            <person name="Wang J."/>
        </authorList>
    </citation>
    <scope>NUCLEOTIDE SEQUENCE</scope>
</reference>
<sequence length="135" mass="14289">MAARSSRQIKRTAAMASSVTVFFTRHTGCAAGTPYALPRCSRHAALKPSVPSASASRSMSADCHSSSAGLCSGSTCGFAHGSSCCSTSSLYGASKKEVLEKKLKEKDGDIEAVKEKQRMEKRMIAMEISCYPEIG</sequence>
<evidence type="ECO:0000313" key="1">
    <source>
        <dbReference type="EMBL" id="EMS55505.1"/>
    </source>
</evidence>
<dbReference type="eggNOG" id="ENOG502R5FN">
    <property type="taxonomic scope" value="Eukaryota"/>
</dbReference>